<dbReference type="SUPFAM" id="SSF54768">
    <property type="entry name" value="dsRNA-binding domain-like"/>
    <property type="match status" value="1"/>
</dbReference>
<dbReference type="Gene3D" id="3.30.160.20">
    <property type="match status" value="1"/>
</dbReference>
<dbReference type="InterPro" id="IPR014720">
    <property type="entry name" value="dsRBD_dom"/>
</dbReference>
<evidence type="ECO:0000259" key="8">
    <source>
        <dbReference type="PROSITE" id="PS50137"/>
    </source>
</evidence>
<gene>
    <name evidence="10" type="ORF">Catovirus_2_210</name>
</gene>
<evidence type="ECO:0000256" key="1">
    <source>
        <dbReference type="ARBA" id="ARBA00010183"/>
    </source>
</evidence>
<comment type="similarity">
    <text evidence="1">Belongs to the ribonuclease III family.</text>
</comment>
<dbReference type="CDD" id="cd00593">
    <property type="entry name" value="RIBOc"/>
    <property type="match status" value="1"/>
</dbReference>
<name>A0A1V0SC60_9VIRU</name>
<dbReference type="PROSITE" id="PS50142">
    <property type="entry name" value="RNASE_3_2"/>
    <property type="match status" value="1"/>
</dbReference>
<reference evidence="10" key="1">
    <citation type="journal article" date="2017" name="Science">
        <title>Giant viruses with an expanded complement of translation system components.</title>
        <authorList>
            <person name="Schulz F."/>
            <person name="Yutin N."/>
            <person name="Ivanova N.N."/>
            <person name="Ortega D.R."/>
            <person name="Lee T.K."/>
            <person name="Vierheilig J."/>
            <person name="Daims H."/>
            <person name="Horn M."/>
            <person name="Wagner M."/>
            <person name="Jensen G.J."/>
            <person name="Kyrpides N.C."/>
            <person name="Koonin E.V."/>
            <person name="Woyke T."/>
        </authorList>
    </citation>
    <scope>NUCLEOTIDE SEQUENCE</scope>
    <source>
        <strain evidence="10">CTV1</strain>
    </source>
</reference>
<dbReference type="GO" id="GO:0010468">
    <property type="term" value="P:regulation of gene expression"/>
    <property type="evidence" value="ECO:0007669"/>
    <property type="project" value="TreeGrafter"/>
</dbReference>
<dbReference type="InterPro" id="IPR036389">
    <property type="entry name" value="RNase_III_sf"/>
</dbReference>
<evidence type="ECO:0000256" key="3">
    <source>
        <dbReference type="ARBA" id="ARBA00022759"/>
    </source>
</evidence>
<dbReference type="Pfam" id="PF00035">
    <property type="entry name" value="dsrm"/>
    <property type="match status" value="1"/>
</dbReference>
<dbReference type="InterPro" id="IPR011907">
    <property type="entry name" value="RNase_III"/>
</dbReference>
<dbReference type="InterPro" id="IPR000999">
    <property type="entry name" value="RNase_III_dom"/>
</dbReference>
<dbReference type="EMBL" id="KY684084">
    <property type="protein sequence ID" value="ARF09261.1"/>
    <property type="molecule type" value="Genomic_DNA"/>
</dbReference>
<dbReference type="Gene3D" id="1.10.1520.10">
    <property type="entry name" value="Ribonuclease III domain"/>
    <property type="match status" value="1"/>
</dbReference>
<keyword evidence="2" id="KW-0540">Nuclease</keyword>
<dbReference type="CDD" id="cd10845">
    <property type="entry name" value="DSRM_RNAse_III_family"/>
    <property type="match status" value="1"/>
</dbReference>
<dbReference type="SUPFAM" id="SSF69065">
    <property type="entry name" value="RNase III domain-like"/>
    <property type="match status" value="1"/>
</dbReference>
<evidence type="ECO:0000256" key="5">
    <source>
        <dbReference type="ARBA" id="ARBA00022884"/>
    </source>
</evidence>
<dbReference type="PROSITE" id="PS00517">
    <property type="entry name" value="RNASE_3_1"/>
    <property type="match status" value="1"/>
</dbReference>
<dbReference type="SMART" id="SM00358">
    <property type="entry name" value="DSRM"/>
    <property type="match status" value="1"/>
</dbReference>
<sequence>MANKCDSESRSLSPDDSPENNYTNEQLEMYVLNETNKPITKKFIESVLKKYGITHKVGNLERFQTAMIHTSYLARDFKNDRLVKLVREKDLIPIPEAEKNRAMPLCNVSYERLEFLGDSVIHLVLAEYLHDRYPDEQEGFMTRLRTKIESGTTLAHLSKVLGLHEYVVIARNIEQIGGREKNTHILEDCFEAFIGSCFIDANFELCRKLLINLIEENVDFSTLIHVETNHKDTLLQWYHKWKWPDPEYGSRGAVEKDNKKIFIMYVKGYMQNSKGEREWVVMGEGSGTSKKKGEQEAARNALIKLGIIRENIDKEEYIDETDFNYE</sequence>
<dbReference type="Pfam" id="PF00636">
    <property type="entry name" value="Ribonuclease_3"/>
    <property type="match status" value="1"/>
</dbReference>
<dbReference type="PANTHER" id="PTHR11207:SF0">
    <property type="entry name" value="RIBONUCLEASE 3"/>
    <property type="match status" value="1"/>
</dbReference>
<proteinExistence type="inferred from homology"/>
<keyword evidence="4" id="KW-0378">Hydrolase</keyword>
<evidence type="ECO:0000259" key="9">
    <source>
        <dbReference type="PROSITE" id="PS50142"/>
    </source>
</evidence>
<dbReference type="GO" id="GO:0004525">
    <property type="term" value="F:ribonuclease III activity"/>
    <property type="evidence" value="ECO:0007669"/>
    <property type="project" value="InterPro"/>
</dbReference>
<evidence type="ECO:0000256" key="2">
    <source>
        <dbReference type="ARBA" id="ARBA00022722"/>
    </source>
</evidence>
<dbReference type="PANTHER" id="PTHR11207">
    <property type="entry name" value="RIBONUCLEASE III"/>
    <property type="match status" value="1"/>
</dbReference>
<dbReference type="HAMAP" id="MF_00104">
    <property type="entry name" value="RNase_III"/>
    <property type="match status" value="1"/>
</dbReference>
<dbReference type="SMART" id="SM00535">
    <property type="entry name" value="RIBOc"/>
    <property type="match status" value="1"/>
</dbReference>
<evidence type="ECO:0000256" key="4">
    <source>
        <dbReference type="ARBA" id="ARBA00022801"/>
    </source>
</evidence>
<accession>A0A1V0SC60</accession>
<feature type="compositionally biased region" description="Polar residues" evidence="7">
    <location>
        <begin position="10"/>
        <end position="23"/>
    </location>
</feature>
<feature type="domain" description="DRBM" evidence="8">
    <location>
        <begin position="229"/>
        <end position="307"/>
    </location>
</feature>
<protein>
    <submittedName>
        <fullName evidence="10">Ribonuclease III</fullName>
    </submittedName>
</protein>
<organism evidence="10">
    <name type="scientific">Catovirus CTV1</name>
    <dbReference type="NCBI Taxonomy" id="1977631"/>
    <lineage>
        <taxon>Viruses</taxon>
        <taxon>Varidnaviria</taxon>
        <taxon>Bamfordvirae</taxon>
        <taxon>Nucleocytoviricota</taxon>
        <taxon>Megaviricetes</taxon>
        <taxon>Imitervirales</taxon>
        <taxon>Mimiviridae</taxon>
        <taxon>Klosneuvirinae</taxon>
        <taxon>Catovirus</taxon>
    </lineage>
</organism>
<feature type="region of interest" description="Disordered" evidence="7">
    <location>
        <begin position="1"/>
        <end position="23"/>
    </location>
</feature>
<keyword evidence="5 6" id="KW-0694">RNA-binding</keyword>
<dbReference type="GO" id="GO:0006364">
    <property type="term" value="P:rRNA processing"/>
    <property type="evidence" value="ECO:0007669"/>
    <property type="project" value="InterPro"/>
</dbReference>
<evidence type="ECO:0000256" key="6">
    <source>
        <dbReference type="PROSITE-ProRule" id="PRU00266"/>
    </source>
</evidence>
<keyword evidence="3" id="KW-0255">Endonuclease</keyword>
<evidence type="ECO:0000313" key="10">
    <source>
        <dbReference type="EMBL" id="ARF09261.1"/>
    </source>
</evidence>
<dbReference type="PROSITE" id="PS50137">
    <property type="entry name" value="DS_RBD"/>
    <property type="match status" value="1"/>
</dbReference>
<feature type="domain" description="RNase III" evidence="9">
    <location>
        <begin position="44"/>
        <end position="202"/>
    </location>
</feature>
<evidence type="ECO:0000256" key="7">
    <source>
        <dbReference type="SAM" id="MobiDB-lite"/>
    </source>
</evidence>
<dbReference type="GO" id="GO:0003725">
    <property type="term" value="F:double-stranded RNA binding"/>
    <property type="evidence" value="ECO:0007669"/>
    <property type="project" value="TreeGrafter"/>
</dbReference>